<dbReference type="Pfam" id="PF05585">
    <property type="entry name" value="DUF1758"/>
    <property type="match status" value="1"/>
</dbReference>
<dbReference type="Proteomes" id="UP001331761">
    <property type="component" value="Unassembled WGS sequence"/>
</dbReference>
<evidence type="ECO:0000256" key="2">
    <source>
        <dbReference type="ARBA" id="ARBA00022695"/>
    </source>
</evidence>
<dbReference type="PROSITE" id="PS50994">
    <property type="entry name" value="INTEGRASE"/>
    <property type="match status" value="1"/>
</dbReference>
<evidence type="ECO:0000256" key="3">
    <source>
        <dbReference type="ARBA" id="ARBA00022722"/>
    </source>
</evidence>
<feature type="compositionally biased region" description="Polar residues" evidence="8">
    <location>
        <begin position="654"/>
        <end position="670"/>
    </location>
</feature>
<feature type="domain" description="Integrase catalytic" evidence="10">
    <location>
        <begin position="981"/>
        <end position="1168"/>
    </location>
</feature>
<organism evidence="11 12">
    <name type="scientific">Trichostrongylus colubriformis</name>
    <name type="common">Black scour worm</name>
    <dbReference type="NCBI Taxonomy" id="6319"/>
    <lineage>
        <taxon>Eukaryota</taxon>
        <taxon>Metazoa</taxon>
        <taxon>Ecdysozoa</taxon>
        <taxon>Nematoda</taxon>
        <taxon>Chromadorea</taxon>
        <taxon>Rhabditida</taxon>
        <taxon>Rhabditina</taxon>
        <taxon>Rhabditomorpha</taxon>
        <taxon>Strongyloidea</taxon>
        <taxon>Trichostrongylidae</taxon>
        <taxon>Trichostrongylus</taxon>
    </lineage>
</organism>
<dbReference type="Gene3D" id="4.10.60.10">
    <property type="entry name" value="Zinc finger, CCHC-type"/>
    <property type="match status" value="1"/>
</dbReference>
<dbReference type="Gene3D" id="3.30.420.10">
    <property type="entry name" value="Ribonuclease H-like superfamily/Ribonuclease H"/>
    <property type="match status" value="1"/>
</dbReference>
<dbReference type="GO" id="GO:0006508">
    <property type="term" value="P:proteolysis"/>
    <property type="evidence" value="ECO:0007669"/>
    <property type="project" value="InterPro"/>
</dbReference>
<dbReference type="InterPro" id="IPR041588">
    <property type="entry name" value="Integrase_H2C2"/>
</dbReference>
<feature type="compositionally biased region" description="Acidic residues" evidence="8">
    <location>
        <begin position="1305"/>
        <end position="1320"/>
    </location>
</feature>
<feature type="compositionally biased region" description="Polar residues" evidence="8">
    <location>
        <begin position="722"/>
        <end position="731"/>
    </location>
</feature>
<dbReference type="GO" id="GO:0003676">
    <property type="term" value="F:nucleic acid binding"/>
    <property type="evidence" value="ECO:0007669"/>
    <property type="project" value="InterPro"/>
</dbReference>
<keyword evidence="7" id="KW-0862">Zinc</keyword>
<evidence type="ECO:0008006" key="13">
    <source>
        <dbReference type="Google" id="ProtNLM"/>
    </source>
</evidence>
<evidence type="ECO:0000256" key="1">
    <source>
        <dbReference type="ARBA" id="ARBA00022679"/>
    </source>
</evidence>
<evidence type="ECO:0000256" key="6">
    <source>
        <dbReference type="ARBA" id="ARBA00022918"/>
    </source>
</evidence>
<proteinExistence type="predicted"/>
<keyword evidence="3" id="KW-0540">Nuclease</keyword>
<feature type="domain" description="CCHC-type" evidence="9">
    <location>
        <begin position="348"/>
        <end position="363"/>
    </location>
</feature>
<accession>A0AAN8F6N3</accession>
<dbReference type="InterPro" id="IPR005312">
    <property type="entry name" value="DUF1759"/>
</dbReference>
<comment type="caution">
    <text evidence="11">The sequence shown here is derived from an EMBL/GenBank/DDBJ whole genome shotgun (WGS) entry which is preliminary data.</text>
</comment>
<keyword evidence="7" id="KW-0863">Zinc-finger</keyword>
<gene>
    <name evidence="11" type="ORF">GCK32_014762</name>
</gene>
<dbReference type="GO" id="GO:0008270">
    <property type="term" value="F:zinc ion binding"/>
    <property type="evidence" value="ECO:0007669"/>
    <property type="project" value="UniProtKB-KW"/>
</dbReference>
<dbReference type="PROSITE" id="PS50158">
    <property type="entry name" value="ZF_CCHC"/>
    <property type="match status" value="1"/>
</dbReference>
<evidence type="ECO:0000259" key="10">
    <source>
        <dbReference type="PROSITE" id="PS50994"/>
    </source>
</evidence>
<feature type="compositionally biased region" description="Polar residues" evidence="8">
    <location>
        <begin position="683"/>
        <end position="695"/>
    </location>
</feature>
<dbReference type="InterPro" id="IPR036875">
    <property type="entry name" value="Znf_CCHC_sf"/>
</dbReference>
<dbReference type="InterPro" id="IPR040676">
    <property type="entry name" value="DUF5641"/>
</dbReference>
<dbReference type="SUPFAM" id="SSF53098">
    <property type="entry name" value="Ribonuclease H-like"/>
    <property type="match status" value="1"/>
</dbReference>
<dbReference type="InterPro" id="IPR036397">
    <property type="entry name" value="RNaseH_sf"/>
</dbReference>
<dbReference type="Gene3D" id="1.10.340.70">
    <property type="match status" value="1"/>
</dbReference>
<dbReference type="GO" id="GO:0015074">
    <property type="term" value="P:DNA integration"/>
    <property type="evidence" value="ECO:0007669"/>
    <property type="project" value="InterPro"/>
</dbReference>
<feature type="region of interest" description="Disordered" evidence="8">
    <location>
        <begin position="1461"/>
        <end position="1480"/>
    </location>
</feature>
<keyword evidence="4" id="KW-0255">Endonuclease</keyword>
<evidence type="ECO:0000256" key="5">
    <source>
        <dbReference type="ARBA" id="ARBA00022801"/>
    </source>
</evidence>
<dbReference type="SUPFAM" id="SSF57756">
    <property type="entry name" value="Retrovirus zinc finger-like domains"/>
    <property type="match status" value="1"/>
</dbReference>
<dbReference type="InterPro" id="IPR001969">
    <property type="entry name" value="Aspartic_peptidase_AS"/>
</dbReference>
<feature type="compositionally biased region" description="Polar residues" evidence="8">
    <location>
        <begin position="1352"/>
        <end position="1361"/>
    </location>
</feature>
<keyword evidence="7" id="KW-0479">Metal-binding</keyword>
<dbReference type="Gene3D" id="2.40.70.10">
    <property type="entry name" value="Acid Proteases"/>
    <property type="match status" value="1"/>
</dbReference>
<evidence type="ECO:0000259" key="9">
    <source>
        <dbReference type="PROSITE" id="PS50158"/>
    </source>
</evidence>
<dbReference type="InterPro" id="IPR008737">
    <property type="entry name" value="DUF1758"/>
</dbReference>
<reference evidence="11 12" key="1">
    <citation type="submission" date="2019-10" db="EMBL/GenBank/DDBJ databases">
        <title>Assembly and Annotation for the nematode Trichostrongylus colubriformis.</title>
        <authorList>
            <person name="Martin J."/>
        </authorList>
    </citation>
    <scope>NUCLEOTIDE SEQUENCE [LARGE SCALE GENOMIC DNA]</scope>
    <source>
        <strain evidence="11">G859</strain>
        <tissue evidence="11">Whole worm</tissue>
    </source>
</reference>
<keyword evidence="2" id="KW-0548">Nucleotidyltransferase</keyword>
<feature type="region of interest" description="Disordered" evidence="8">
    <location>
        <begin position="653"/>
        <end position="744"/>
    </location>
</feature>
<dbReference type="InterPro" id="IPR021109">
    <property type="entry name" value="Peptidase_aspartic_dom_sf"/>
</dbReference>
<dbReference type="Pfam" id="PF17921">
    <property type="entry name" value="Integrase_H2C2"/>
    <property type="match status" value="1"/>
</dbReference>
<keyword evidence="1" id="KW-0808">Transferase</keyword>
<name>A0AAN8F6N3_TRICO</name>
<dbReference type="InterPro" id="IPR012337">
    <property type="entry name" value="RNaseH-like_sf"/>
</dbReference>
<dbReference type="GO" id="GO:0019899">
    <property type="term" value="F:enzyme binding"/>
    <property type="evidence" value="ECO:0007669"/>
    <property type="project" value="UniProtKB-ARBA"/>
</dbReference>
<dbReference type="GO" id="GO:0003964">
    <property type="term" value="F:RNA-directed DNA polymerase activity"/>
    <property type="evidence" value="ECO:0007669"/>
    <property type="project" value="UniProtKB-KW"/>
</dbReference>
<evidence type="ECO:0000256" key="8">
    <source>
        <dbReference type="SAM" id="MobiDB-lite"/>
    </source>
</evidence>
<feature type="region of interest" description="Disordered" evidence="8">
    <location>
        <begin position="1303"/>
        <end position="1361"/>
    </location>
</feature>
<feature type="region of interest" description="Disordered" evidence="8">
    <location>
        <begin position="418"/>
        <end position="452"/>
    </location>
</feature>
<evidence type="ECO:0000256" key="4">
    <source>
        <dbReference type="ARBA" id="ARBA00022759"/>
    </source>
</evidence>
<sequence>MTTTLSTHQGLLTKACNRLSSVLREEAGVIDIANQLPVNSEETREYLKNQRQQLRKARLALETGIAGVEKALEKYSMAADGLDPDTPSSSDIIEKVEANSETAQKLLDSAIGKLSHLIGVQDELEVENQPFTTEGAPQVALPPIPIPKFSGKIWEWETFWGAFNHSVHSRSMDDLYKMNYLVDALQGEAKECIKHYEVSRATYPAVVAYLHEKYGNKEVLIDKLLQRLQTAKATSDRLGDQELLCERLNSLVSQLELKREHVNNVFLQKQLLGKFSTEVQRHVLRQQHLSGAKWETKSLLAFAREYIRTEMQIIQHTGKPIREEPSVGTSNKETRRQTPKIAKPTFTCFYCNKTGHSPRECDEVPTREQRMEVIRKKNLCRNCGANDHHMSQCKRGACRICNEVGHHTSTCRGAVFSKEKQQMRVPQTQAKPPRTSKGVAQHSPSKTTKAAATRAHSVTAEELSTEQLTPDTVLHLTNDHRESHSLILIGQALVFNPLSQKLEKIHVVLDSGADRSFISSALADRLQLPETEQSVLKINTFGSSSPMTKRCSTTTVKLWDRDGLPHSYTVTKIDILTEPVQSSLLTQEDKRFLCDNNISLSISPNAENIQPDVLLGCADLFTLLEKDIGKQQILPSGLKILPSRLGHLVIGRTNAETGRDQSSVNVSRSTNAEHQDAMGCEGSNCSHRGPQQTNHGMEEERSDTEDLDRTPIDDSDSTTPTKGKSSQTRLSLLNPADQKEGEACDNPQAEMWEQFFAFETYGVREFTGPAAKERDDINALVKKEFNETIKRKEDGYYSIDSCTAALAYALRFVKALSSRATPELRSRIEEHIPEASRMVNEAYITAAERKLALQVLLRNHQRVHFPTSRKNVLKQLKLQTDKQGILRCRGRLEKSGLPFDARQPVLIAAKSDLAQLIVRQAHMPFHCGVSHTIANVRQNYWIPKLRQLTKSLIRTCVPCQKMNNIPYAYPDMQDLPECRVRKSRPFNHVGIDFFGPITAKENEVLKKVYGLIITCTTTRLLHLELTEDMSTTAVLLALRRFFARRGVPSTIISDNAPSFVLGNEVLRDTITSTPSSESLEKTMATKGITWKTITPYAPWQGAFYERLIKSVKQSLFKVIRGCTLEKEVLETLSIEIEGCLNSRPLTYQEEKWDETPILRPIDFLQRDIIVTYPFDFIQEEGDDEEYLPSEEALLLRTRRKAEEALRNSHQYTEQFWKIWSRDYISGLRGKHILCLKGKNGTKTIPKVGTVVLVVDELLPRNSWKVGRITGLRTAQDGVIREAEVKTPNGRLIRRPVNLLVPLELNDTDDPLEASDQESSSDESCPIPKGEKKAEEGAQDNSRHQRYNLRPRVTNQGVRSASQKSTAGHIYLALMAMTLVMVLGVNGESGPNPKGTRFENQTTKMHCIPGGVRLTSTKATRYEICAQHHCQVKENPPNEEENAKHPPFATTYIAGSVQPIYSTQNALHDQRSQPRQQSYTS</sequence>
<dbReference type="Pfam" id="PF03564">
    <property type="entry name" value="DUF1759"/>
    <property type="match status" value="1"/>
</dbReference>
<dbReference type="InterPro" id="IPR001584">
    <property type="entry name" value="Integrase_cat-core"/>
</dbReference>
<keyword evidence="5" id="KW-0378">Hydrolase</keyword>
<keyword evidence="6" id="KW-0695">RNA-directed DNA polymerase</keyword>
<dbReference type="PANTHER" id="PTHR47331">
    <property type="entry name" value="PHD-TYPE DOMAIN-CONTAINING PROTEIN"/>
    <property type="match status" value="1"/>
</dbReference>
<evidence type="ECO:0000313" key="11">
    <source>
        <dbReference type="EMBL" id="KAK5968307.1"/>
    </source>
</evidence>
<evidence type="ECO:0000313" key="12">
    <source>
        <dbReference type="Proteomes" id="UP001331761"/>
    </source>
</evidence>
<dbReference type="PROSITE" id="PS00141">
    <property type="entry name" value="ASP_PROTEASE"/>
    <property type="match status" value="1"/>
</dbReference>
<protein>
    <recommendedName>
        <fullName evidence="13">Integrase catalytic domain-containing protein</fullName>
    </recommendedName>
</protein>
<dbReference type="InterPro" id="IPR001878">
    <property type="entry name" value="Znf_CCHC"/>
</dbReference>
<dbReference type="EMBL" id="WIXE01021526">
    <property type="protein sequence ID" value="KAK5968307.1"/>
    <property type="molecule type" value="Genomic_DNA"/>
</dbReference>
<keyword evidence="12" id="KW-1185">Reference proteome</keyword>
<dbReference type="Pfam" id="PF18701">
    <property type="entry name" value="DUF5641"/>
    <property type="match status" value="1"/>
</dbReference>
<dbReference type="GO" id="GO:0004519">
    <property type="term" value="F:endonuclease activity"/>
    <property type="evidence" value="ECO:0007669"/>
    <property type="project" value="UniProtKB-KW"/>
</dbReference>
<dbReference type="SMART" id="SM00343">
    <property type="entry name" value="ZnF_C2HC"/>
    <property type="match status" value="3"/>
</dbReference>
<evidence type="ECO:0000256" key="7">
    <source>
        <dbReference type="PROSITE-ProRule" id="PRU00047"/>
    </source>
</evidence>
<dbReference type="GO" id="GO:0005737">
    <property type="term" value="C:cytoplasm"/>
    <property type="evidence" value="ECO:0007669"/>
    <property type="project" value="UniProtKB-ARBA"/>
</dbReference>
<dbReference type="GO" id="GO:0004190">
    <property type="term" value="F:aspartic-type endopeptidase activity"/>
    <property type="evidence" value="ECO:0007669"/>
    <property type="project" value="InterPro"/>
</dbReference>